<dbReference type="EMBL" id="JARAKH010000014">
    <property type="protein sequence ID" value="KAK8397314.1"/>
    <property type="molecule type" value="Genomic_DNA"/>
</dbReference>
<gene>
    <name evidence="1" type="ORF">O3P69_004782</name>
</gene>
<name>A0AAW0UCJ4_SCYPA</name>
<proteinExistence type="predicted"/>
<dbReference type="Proteomes" id="UP001487740">
    <property type="component" value="Unassembled WGS sequence"/>
</dbReference>
<reference evidence="1 2" key="1">
    <citation type="submission" date="2023-03" db="EMBL/GenBank/DDBJ databases">
        <title>High-quality genome of Scylla paramamosain provides insights in environmental adaptation.</title>
        <authorList>
            <person name="Zhang L."/>
        </authorList>
    </citation>
    <scope>NUCLEOTIDE SEQUENCE [LARGE SCALE GENOMIC DNA]</scope>
    <source>
        <strain evidence="1">LZ_2023a</strain>
        <tissue evidence="1">Muscle</tissue>
    </source>
</reference>
<keyword evidence="2" id="KW-1185">Reference proteome</keyword>
<evidence type="ECO:0000313" key="1">
    <source>
        <dbReference type="EMBL" id="KAK8397314.1"/>
    </source>
</evidence>
<organism evidence="1 2">
    <name type="scientific">Scylla paramamosain</name>
    <name type="common">Mud crab</name>
    <dbReference type="NCBI Taxonomy" id="85552"/>
    <lineage>
        <taxon>Eukaryota</taxon>
        <taxon>Metazoa</taxon>
        <taxon>Ecdysozoa</taxon>
        <taxon>Arthropoda</taxon>
        <taxon>Crustacea</taxon>
        <taxon>Multicrustacea</taxon>
        <taxon>Malacostraca</taxon>
        <taxon>Eumalacostraca</taxon>
        <taxon>Eucarida</taxon>
        <taxon>Decapoda</taxon>
        <taxon>Pleocyemata</taxon>
        <taxon>Brachyura</taxon>
        <taxon>Eubrachyura</taxon>
        <taxon>Portunoidea</taxon>
        <taxon>Portunidae</taxon>
        <taxon>Portuninae</taxon>
        <taxon>Scylla</taxon>
    </lineage>
</organism>
<evidence type="ECO:0000313" key="2">
    <source>
        <dbReference type="Proteomes" id="UP001487740"/>
    </source>
</evidence>
<protein>
    <submittedName>
        <fullName evidence="1">Uncharacterized protein</fullName>
    </submittedName>
</protein>
<comment type="caution">
    <text evidence="1">The sequence shown here is derived from an EMBL/GenBank/DDBJ whole genome shotgun (WGS) entry which is preliminary data.</text>
</comment>
<sequence length="96" mass="10949">MNWHYSLDKEGETCGRMVSHGKPCVVGSPERLTLLGLAGHTPQLVHRDDEGRMVSLLSHFTHSQWQTQEQSEPFWKVETHPHYCPPLSTTLLASVW</sequence>
<dbReference type="AlphaFoldDB" id="A0AAW0UCJ4"/>
<accession>A0AAW0UCJ4</accession>